<dbReference type="Pfam" id="PF02775">
    <property type="entry name" value="TPP_enzyme_C"/>
    <property type="match status" value="1"/>
</dbReference>
<dbReference type="AlphaFoldDB" id="A0A2V2N9R6"/>
<dbReference type="PANTHER" id="PTHR42897">
    <property type="entry name" value="PYRUVATE SYNTHASE SUBUNIT PORB"/>
    <property type="match status" value="1"/>
</dbReference>
<feature type="region of interest" description="Disordered" evidence="3">
    <location>
        <begin position="133"/>
        <end position="156"/>
    </location>
</feature>
<dbReference type="GO" id="GO:0030976">
    <property type="term" value="F:thiamine pyrophosphate binding"/>
    <property type="evidence" value="ECO:0007669"/>
    <property type="project" value="InterPro"/>
</dbReference>
<accession>A0A2V2N9R6</accession>
<dbReference type="InterPro" id="IPR051479">
    <property type="entry name" value="PorB-like"/>
</dbReference>
<dbReference type="CDD" id="cd03376">
    <property type="entry name" value="TPP_PFOR_porB_like"/>
    <property type="match status" value="1"/>
</dbReference>
<evidence type="ECO:0000256" key="3">
    <source>
        <dbReference type="SAM" id="MobiDB-lite"/>
    </source>
</evidence>
<dbReference type="Gene3D" id="3.40.50.970">
    <property type="match status" value="2"/>
</dbReference>
<dbReference type="InterPro" id="IPR011766">
    <property type="entry name" value="TPP_enzyme_TPP-bd"/>
</dbReference>
<name>A0A2V2N9R6_9EURY</name>
<gene>
    <name evidence="5" type="ORF">DK846_10020</name>
</gene>
<evidence type="ECO:0000256" key="1">
    <source>
        <dbReference type="ARBA" id="ARBA00011595"/>
    </source>
</evidence>
<feature type="domain" description="Thiamine pyrophosphate enzyme TPP-binding" evidence="4">
    <location>
        <begin position="60"/>
        <end position="199"/>
    </location>
</feature>
<keyword evidence="2" id="KW-0560">Oxidoreductase</keyword>
<proteinExistence type="predicted"/>
<dbReference type="GO" id="GO:0006082">
    <property type="term" value="P:organic acid metabolic process"/>
    <property type="evidence" value="ECO:0007669"/>
    <property type="project" value="UniProtKB-ARBA"/>
</dbReference>
<evidence type="ECO:0000259" key="4">
    <source>
        <dbReference type="Pfam" id="PF02775"/>
    </source>
</evidence>
<dbReference type="OrthoDB" id="296931at2157"/>
<organism evidence="5 6">
    <name type="scientific">Methanospirillum lacunae</name>
    <dbReference type="NCBI Taxonomy" id="668570"/>
    <lineage>
        <taxon>Archaea</taxon>
        <taxon>Methanobacteriati</taxon>
        <taxon>Methanobacteriota</taxon>
        <taxon>Stenosarchaea group</taxon>
        <taxon>Methanomicrobia</taxon>
        <taxon>Methanomicrobiales</taxon>
        <taxon>Methanospirillaceae</taxon>
        <taxon>Methanospirillum</taxon>
    </lineage>
</organism>
<evidence type="ECO:0000256" key="2">
    <source>
        <dbReference type="ARBA" id="ARBA00023002"/>
    </source>
</evidence>
<keyword evidence="5" id="KW-0670">Pyruvate</keyword>
<protein>
    <submittedName>
        <fullName evidence="5">Pyruvate synthase subunit beta</fullName>
    </submittedName>
</protein>
<comment type="subunit">
    <text evidence="1">Heterotetramer of one alpha, one beta, one delta and one gamma chain.</text>
</comment>
<dbReference type="PANTHER" id="PTHR42897:SF1">
    <property type="entry name" value="2-OXOACID OXIDOREDUCTASE (FERREDOXIN)"/>
    <property type="match status" value="1"/>
</dbReference>
<evidence type="ECO:0000313" key="6">
    <source>
        <dbReference type="Proteomes" id="UP000245657"/>
    </source>
</evidence>
<reference evidence="5 6" key="1">
    <citation type="submission" date="2018-05" db="EMBL/GenBank/DDBJ databases">
        <title>Draft genome of Methanospirillum lacunae Ki8-1.</title>
        <authorList>
            <person name="Dueholm M.S."/>
            <person name="Nielsen P.H."/>
            <person name="Bakmann L.F."/>
            <person name="Otzen D.E."/>
        </authorList>
    </citation>
    <scope>NUCLEOTIDE SEQUENCE [LARGE SCALE GENOMIC DNA]</scope>
    <source>
        <strain evidence="5 6">Ki8-1</strain>
    </source>
</reference>
<dbReference type="InterPro" id="IPR029061">
    <property type="entry name" value="THDP-binding"/>
</dbReference>
<dbReference type="Proteomes" id="UP000245657">
    <property type="component" value="Unassembled WGS sequence"/>
</dbReference>
<comment type="caution">
    <text evidence="5">The sequence shown here is derived from an EMBL/GenBank/DDBJ whole genome shotgun (WGS) entry which is preliminary data.</text>
</comment>
<dbReference type="GO" id="GO:0016491">
    <property type="term" value="F:oxidoreductase activity"/>
    <property type="evidence" value="ECO:0007669"/>
    <property type="project" value="UniProtKB-KW"/>
</dbReference>
<sequence>MPTVPDTEYIHKCTSACAGCSSDLILRHVLKAAGPDTVLVVPACCTSVLQGVYPNTSFGIPVYNVAFASAAAVASGMAAAFEELGKKTNVIAYAGDGGTVDIGIQALSGALERGTNFLYICYDNEAYGNTGMQRSGSTPLGARTTTTPGGKPHPKKDLDRIIAAHNLPYMATSCSAYPQDLVKKVEKALSINGPKFMHVLAPCPPGWRYDASKTIEVGKLAVRSGIWAMYEREYDTLTISGQTKAAMMKPAPLEDYLKMQGRFSGLKPEQITEIRQSMERNLRLLKLEAEGTC</sequence>
<dbReference type="GO" id="GO:0044272">
    <property type="term" value="P:sulfur compound biosynthetic process"/>
    <property type="evidence" value="ECO:0007669"/>
    <property type="project" value="UniProtKB-ARBA"/>
</dbReference>
<dbReference type="SUPFAM" id="SSF52518">
    <property type="entry name" value="Thiamin diphosphate-binding fold (THDP-binding)"/>
    <property type="match status" value="1"/>
</dbReference>
<evidence type="ECO:0000313" key="5">
    <source>
        <dbReference type="EMBL" id="PWR72351.1"/>
    </source>
</evidence>
<dbReference type="EMBL" id="QGMY01000007">
    <property type="protein sequence ID" value="PWR72351.1"/>
    <property type="molecule type" value="Genomic_DNA"/>
</dbReference>
<keyword evidence="6" id="KW-1185">Reference proteome</keyword>